<evidence type="ECO:0000256" key="17">
    <source>
        <dbReference type="ARBA" id="ARBA00022843"/>
    </source>
</evidence>
<evidence type="ECO:0000256" key="5">
    <source>
        <dbReference type="ARBA" id="ARBA00004484"/>
    </source>
</evidence>
<evidence type="ECO:0000256" key="30">
    <source>
        <dbReference type="ARBA" id="ARBA00034430"/>
    </source>
</evidence>
<proteinExistence type="inferred from homology"/>
<dbReference type="Gene3D" id="1.10.287.70">
    <property type="match status" value="1"/>
</dbReference>
<comment type="catalytic activity">
    <reaction evidence="1">
        <text>NH4(+)(in) = NH4(+)(out)</text>
        <dbReference type="Rhea" id="RHEA:28747"/>
        <dbReference type="ChEBI" id="CHEBI:28938"/>
    </reaction>
</comment>
<comment type="subunit">
    <text evidence="36">Homodimer; disulfide-linked. Heterodimer with KCNK2; disulfide-linked. In astrocytes, forms mostly heterodimeric potassium channels with KCNK2, with only a minor proportion of functional channels containing homodimeric KCNK1. Interacts with KCNK3 and KCNK9, forming functional heterodimeric channels. Interacts with GNG4. Identified in a complex with PSD and ARF6; interacts only with PSD that is bound to ARF6. Interacts with UBE2I.</text>
</comment>
<comment type="caution">
    <text evidence="42">The sequence shown here is derived from an EMBL/GenBank/DDBJ whole genome shotgun (WGS) entry which is preliminary data.</text>
</comment>
<comment type="catalytic activity">
    <reaction evidence="34">
        <text>Rb(+)(in) = Rb(+)(out)</text>
        <dbReference type="Rhea" id="RHEA:78547"/>
        <dbReference type="ChEBI" id="CHEBI:49847"/>
    </reaction>
</comment>
<dbReference type="Proteomes" id="UP000886611">
    <property type="component" value="Unassembled WGS sequence"/>
</dbReference>
<evidence type="ECO:0000256" key="28">
    <source>
        <dbReference type="ARBA" id="ARBA00024167"/>
    </source>
</evidence>
<dbReference type="FunFam" id="1.10.287.70:FF:000360">
    <property type="entry name" value="Potassium two pore domain channel subfamily K member 6"/>
    <property type="match status" value="1"/>
</dbReference>
<dbReference type="InterPro" id="IPR003092">
    <property type="entry name" value="2pore_dom_K_chnl_TASK"/>
</dbReference>
<comment type="catalytic activity">
    <reaction evidence="30">
        <text>K(+)(in) = K(+)(out)</text>
        <dbReference type="Rhea" id="RHEA:29463"/>
        <dbReference type="ChEBI" id="CHEBI:29103"/>
    </reaction>
</comment>
<dbReference type="GO" id="GO:0015271">
    <property type="term" value="F:outward rectifier potassium channel activity"/>
    <property type="evidence" value="ECO:0007669"/>
    <property type="project" value="TreeGrafter"/>
</dbReference>
<dbReference type="GO" id="GO:0016324">
    <property type="term" value="C:apical plasma membrane"/>
    <property type="evidence" value="ECO:0007669"/>
    <property type="project" value="UniProtKB-SubCell"/>
</dbReference>
<evidence type="ECO:0000313" key="42">
    <source>
        <dbReference type="EMBL" id="KAG2469015.1"/>
    </source>
</evidence>
<keyword evidence="20" id="KW-0770">Synapse</keyword>
<feature type="transmembrane region" description="Helical" evidence="40">
    <location>
        <begin position="12"/>
        <end position="32"/>
    </location>
</feature>
<evidence type="ECO:0000256" key="38">
    <source>
        <dbReference type="RuleBase" id="RU003857"/>
    </source>
</evidence>
<comment type="subcellular location">
    <subcellularLocation>
        <location evidence="3">Apical cell membrane</location>
    </subcellularLocation>
    <subcellularLocation>
        <location evidence="7">Cell membrane</location>
        <topology evidence="7">Multi-pass membrane protein</topology>
    </subcellularLocation>
    <subcellularLocation>
        <location evidence="4">Cell projection</location>
        <location evidence="4">Dendrite</location>
    </subcellularLocation>
    <subcellularLocation>
        <location evidence="6">Cytoplasmic vesicle</location>
    </subcellularLocation>
    <subcellularLocation>
        <location evidence="5">Perikaryon</location>
    </subcellularLocation>
    <subcellularLocation>
        <location evidence="2">Recycling endosome</location>
    </subcellularLocation>
    <subcellularLocation>
        <location evidence="29">Synaptic cell membrane</location>
    </subcellularLocation>
</comment>
<evidence type="ECO:0000256" key="9">
    <source>
        <dbReference type="ARBA" id="ARBA00016212"/>
    </source>
</evidence>
<dbReference type="PRINTS" id="PR01096">
    <property type="entry name" value="TWIK1CHANNEL"/>
</dbReference>
<dbReference type="PANTHER" id="PTHR11003:SF28">
    <property type="entry name" value="POTASSIUM CHANNEL SUBFAMILY K MEMBER 6"/>
    <property type="match status" value="1"/>
</dbReference>
<keyword evidence="22 40" id="KW-0472">Membrane</keyword>
<keyword evidence="26 38" id="KW-0407">Ion channel</keyword>
<evidence type="ECO:0000256" key="33">
    <source>
        <dbReference type="ARBA" id="ARBA00044635"/>
    </source>
</evidence>
<dbReference type="EMBL" id="JAATIS010000220">
    <property type="protein sequence ID" value="KAG2469015.1"/>
    <property type="molecule type" value="Genomic_DNA"/>
</dbReference>
<evidence type="ECO:0000256" key="39">
    <source>
        <dbReference type="SAM" id="MobiDB-lite"/>
    </source>
</evidence>
<protein>
    <recommendedName>
        <fullName evidence="9">Potassium channel subfamily K member 1</fullName>
    </recommendedName>
</protein>
<feature type="non-terminal residue" evidence="42">
    <location>
        <position position="305"/>
    </location>
</feature>
<evidence type="ECO:0000256" key="37">
    <source>
        <dbReference type="PIRSR" id="PIRSR038061-1"/>
    </source>
</evidence>
<comment type="catalytic activity">
    <reaction evidence="35">
        <text>Cs(+)(in) = Cs(+)(out)</text>
        <dbReference type="Rhea" id="RHEA:78555"/>
        <dbReference type="ChEBI" id="CHEBI:49547"/>
    </reaction>
</comment>
<evidence type="ECO:0000256" key="20">
    <source>
        <dbReference type="ARBA" id="ARBA00023018"/>
    </source>
</evidence>
<dbReference type="SUPFAM" id="SSF81324">
    <property type="entry name" value="Voltage-gated potassium channels"/>
    <property type="match status" value="2"/>
</dbReference>
<evidence type="ECO:0000256" key="12">
    <source>
        <dbReference type="ARBA" id="ARBA00022499"/>
    </source>
</evidence>
<evidence type="ECO:0000256" key="6">
    <source>
        <dbReference type="ARBA" id="ARBA00004541"/>
    </source>
</evidence>
<feature type="region of interest" description="Disordered" evidence="39">
    <location>
        <begin position="272"/>
        <end position="305"/>
    </location>
</feature>
<evidence type="ECO:0000256" key="22">
    <source>
        <dbReference type="ARBA" id="ARBA00023136"/>
    </source>
</evidence>
<comment type="catalytic activity">
    <reaction evidence="33">
        <text>Li(+)(in) = Li(+)(out)</text>
        <dbReference type="Rhea" id="RHEA:78551"/>
        <dbReference type="ChEBI" id="CHEBI:49713"/>
    </reaction>
</comment>
<keyword evidence="19 40" id="KW-1133">Transmembrane helix</keyword>
<feature type="domain" description="Potassium channel" evidence="41">
    <location>
        <begin position="86"/>
        <end position="143"/>
    </location>
</feature>
<dbReference type="InterPro" id="IPR001779">
    <property type="entry name" value="2pore_dom_K_chnl_TWIK1"/>
</dbReference>
<dbReference type="GO" id="GO:0022841">
    <property type="term" value="F:potassium ion leak channel activity"/>
    <property type="evidence" value="ECO:0007669"/>
    <property type="project" value="TreeGrafter"/>
</dbReference>
<evidence type="ECO:0000256" key="3">
    <source>
        <dbReference type="ARBA" id="ARBA00004221"/>
    </source>
</evidence>
<evidence type="ECO:0000256" key="31">
    <source>
        <dbReference type="ARBA" id="ARBA00036239"/>
    </source>
</evidence>
<name>A0A8X7XKN3_POLSE</name>
<comment type="catalytic activity">
    <reaction evidence="32">
        <text>L-glutamate(out) = L-glutamate(in)</text>
        <dbReference type="Rhea" id="RHEA:66336"/>
        <dbReference type="ChEBI" id="CHEBI:29985"/>
    </reaction>
</comment>
<accession>A0A8X7XKN3</accession>
<dbReference type="GO" id="GO:0097060">
    <property type="term" value="C:synaptic membrane"/>
    <property type="evidence" value="ECO:0007669"/>
    <property type="project" value="UniProtKB-SubCell"/>
</dbReference>
<feature type="transmembrane region" description="Helical" evidence="40">
    <location>
        <begin position="169"/>
        <end position="190"/>
    </location>
</feature>
<keyword evidence="25" id="KW-0966">Cell projection</keyword>
<keyword evidence="16" id="KW-0631">Potassium channel</keyword>
<dbReference type="GO" id="GO:0030322">
    <property type="term" value="P:stabilization of membrane potential"/>
    <property type="evidence" value="ECO:0007669"/>
    <property type="project" value="TreeGrafter"/>
</dbReference>
<keyword evidence="15" id="KW-0967">Endosome</keyword>
<evidence type="ECO:0000256" key="24">
    <source>
        <dbReference type="ARBA" id="ARBA00023180"/>
    </source>
</evidence>
<evidence type="ECO:0000256" key="7">
    <source>
        <dbReference type="ARBA" id="ARBA00004651"/>
    </source>
</evidence>
<dbReference type="InterPro" id="IPR013099">
    <property type="entry name" value="K_chnl_dom"/>
</dbReference>
<reference evidence="42 43" key="1">
    <citation type="journal article" date="2021" name="Cell">
        <title>Tracing the genetic footprints of vertebrate landing in non-teleost ray-finned fishes.</title>
        <authorList>
            <person name="Bi X."/>
            <person name="Wang K."/>
            <person name="Yang L."/>
            <person name="Pan H."/>
            <person name="Jiang H."/>
            <person name="Wei Q."/>
            <person name="Fang M."/>
            <person name="Yu H."/>
            <person name="Zhu C."/>
            <person name="Cai Y."/>
            <person name="He Y."/>
            <person name="Gan X."/>
            <person name="Zeng H."/>
            <person name="Yu D."/>
            <person name="Zhu Y."/>
            <person name="Jiang H."/>
            <person name="Qiu Q."/>
            <person name="Yang H."/>
            <person name="Zhang Y.E."/>
            <person name="Wang W."/>
            <person name="Zhu M."/>
            <person name="He S."/>
            <person name="Zhang G."/>
        </authorList>
    </citation>
    <scope>NUCLEOTIDE SEQUENCE [LARGE SCALE GENOMIC DNA]</scope>
    <source>
        <strain evidence="42">Bchr_013</strain>
    </source>
</reference>
<evidence type="ECO:0000256" key="15">
    <source>
        <dbReference type="ARBA" id="ARBA00022753"/>
    </source>
</evidence>
<evidence type="ECO:0000256" key="35">
    <source>
        <dbReference type="ARBA" id="ARBA00044691"/>
    </source>
</evidence>
<evidence type="ECO:0000256" key="10">
    <source>
        <dbReference type="ARBA" id="ARBA00022448"/>
    </source>
</evidence>
<evidence type="ECO:0000256" key="23">
    <source>
        <dbReference type="ARBA" id="ARBA00023157"/>
    </source>
</evidence>
<keyword evidence="10 38" id="KW-0813">Transport</keyword>
<feature type="compositionally biased region" description="Basic and acidic residues" evidence="39">
    <location>
        <begin position="274"/>
        <end position="293"/>
    </location>
</feature>
<dbReference type="PRINTS" id="PR01586">
    <property type="entry name" value="TWIKCHANNEL"/>
</dbReference>
<feature type="glycosylation site" description="N-linked (GlcNAc...) asparagine" evidence="37">
    <location>
        <position position="82"/>
    </location>
</feature>
<evidence type="ECO:0000313" key="43">
    <source>
        <dbReference type="Proteomes" id="UP000886611"/>
    </source>
</evidence>
<dbReference type="InterPro" id="IPR003280">
    <property type="entry name" value="2pore_dom_K_chnl"/>
</dbReference>
<dbReference type="GO" id="GO:0030425">
    <property type="term" value="C:dendrite"/>
    <property type="evidence" value="ECO:0007669"/>
    <property type="project" value="UniProtKB-SubCell"/>
</dbReference>
<evidence type="ECO:0000256" key="27">
    <source>
        <dbReference type="ARBA" id="ARBA00023329"/>
    </source>
</evidence>
<keyword evidence="43" id="KW-1185">Reference proteome</keyword>
<evidence type="ECO:0000256" key="36">
    <source>
        <dbReference type="ARBA" id="ARBA00046361"/>
    </source>
</evidence>
<comment type="similarity">
    <text evidence="8 38">Belongs to the two pore domain potassium channel (TC 1.A.1.8) family.</text>
</comment>
<keyword evidence="11" id="KW-1003">Cell membrane</keyword>
<keyword evidence="12" id="KW-1017">Isopeptide bond</keyword>
<evidence type="ECO:0000256" key="26">
    <source>
        <dbReference type="ARBA" id="ARBA00023303"/>
    </source>
</evidence>
<evidence type="ECO:0000256" key="19">
    <source>
        <dbReference type="ARBA" id="ARBA00022989"/>
    </source>
</evidence>
<feature type="compositionally biased region" description="Polar residues" evidence="39">
    <location>
        <begin position="294"/>
        <end position="305"/>
    </location>
</feature>
<evidence type="ECO:0000256" key="25">
    <source>
        <dbReference type="ARBA" id="ARBA00023273"/>
    </source>
</evidence>
<keyword evidence="27" id="KW-0968">Cytoplasmic vesicle</keyword>
<dbReference type="GO" id="GO:0055037">
    <property type="term" value="C:recycling endosome"/>
    <property type="evidence" value="ECO:0007669"/>
    <property type="project" value="UniProtKB-SubCell"/>
</dbReference>
<evidence type="ECO:0000256" key="32">
    <source>
        <dbReference type="ARBA" id="ARBA00036683"/>
    </source>
</evidence>
<evidence type="ECO:0000256" key="4">
    <source>
        <dbReference type="ARBA" id="ARBA00004279"/>
    </source>
</evidence>
<organism evidence="42 43">
    <name type="scientific">Polypterus senegalus</name>
    <name type="common">Senegal bichir</name>
    <dbReference type="NCBI Taxonomy" id="55291"/>
    <lineage>
        <taxon>Eukaryota</taxon>
        <taxon>Metazoa</taxon>
        <taxon>Chordata</taxon>
        <taxon>Craniata</taxon>
        <taxon>Vertebrata</taxon>
        <taxon>Euteleostomi</taxon>
        <taxon>Actinopterygii</taxon>
        <taxon>Polypteriformes</taxon>
        <taxon>Polypteridae</taxon>
        <taxon>Polypterus</taxon>
    </lineage>
</organism>
<evidence type="ECO:0000256" key="34">
    <source>
        <dbReference type="ARBA" id="ARBA00044657"/>
    </source>
</evidence>
<dbReference type="PANTHER" id="PTHR11003">
    <property type="entry name" value="POTASSIUM CHANNEL, SUBFAMILY K"/>
    <property type="match status" value="1"/>
</dbReference>
<evidence type="ECO:0000259" key="41">
    <source>
        <dbReference type="Pfam" id="PF07885"/>
    </source>
</evidence>
<feature type="transmembrane region" description="Helical" evidence="40">
    <location>
        <begin position="202"/>
        <end position="219"/>
    </location>
</feature>
<dbReference type="AlphaFoldDB" id="A0A8X7XKN3"/>
<evidence type="ECO:0000256" key="14">
    <source>
        <dbReference type="ARBA" id="ARBA00022692"/>
    </source>
</evidence>
<keyword evidence="14 38" id="KW-0812">Transmembrane</keyword>
<dbReference type="PRINTS" id="PR01333">
    <property type="entry name" value="2POREKCHANEL"/>
</dbReference>
<keyword evidence="17" id="KW-0832">Ubl conjugation</keyword>
<dbReference type="InterPro" id="IPR005408">
    <property type="entry name" value="2pore_dom_K_chnl_TWIK"/>
</dbReference>
<evidence type="ECO:0000256" key="8">
    <source>
        <dbReference type="ARBA" id="ARBA00006666"/>
    </source>
</evidence>
<evidence type="ECO:0000256" key="21">
    <source>
        <dbReference type="ARBA" id="ARBA00023065"/>
    </source>
</evidence>
<keyword evidence="13" id="KW-0633">Potassium transport</keyword>
<evidence type="ECO:0000256" key="18">
    <source>
        <dbReference type="ARBA" id="ARBA00022958"/>
    </source>
</evidence>
<evidence type="ECO:0000256" key="13">
    <source>
        <dbReference type="ARBA" id="ARBA00022538"/>
    </source>
</evidence>
<feature type="transmembrane region" description="Helical" evidence="40">
    <location>
        <begin position="231"/>
        <end position="249"/>
    </location>
</feature>
<evidence type="ECO:0000256" key="2">
    <source>
        <dbReference type="ARBA" id="ARBA00004172"/>
    </source>
</evidence>
<feature type="transmembrane region" description="Helical" evidence="40">
    <location>
        <begin position="122"/>
        <end position="148"/>
    </location>
</feature>
<keyword evidence="21 38" id="KW-0406">Ion transport</keyword>
<feature type="domain" description="Potassium channel" evidence="41">
    <location>
        <begin position="179"/>
        <end position="249"/>
    </location>
</feature>
<evidence type="ECO:0000256" key="11">
    <source>
        <dbReference type="ARBA" id="ARBA00022475"/>
    </source>
</evidence>
<feature type="non-terminal residue" evidence="42">
    <location>
        <position position="1"/>
    </location>
</feature>
<dbReference type="PIRSF" id="PIRSF038061">
    <property type="entry name" value="K_channel_subfamily_K_type"/>
    <property type="match status" value="1"/>
</dbReference>
<evidence type="ECO:0000256" key="29">
    <source>
        <dbReference type="ARBA" id="ARBA00034109"/>
    </source>
</evidence>
<keyword evidence="23" id="KW-1015">Disulfide bond</keyword>
<dbReference type="Pfam" id="PF07885">
    <property type="entry name" value="Ion_trans_2"/>
    <property type="match status" value="2"/>
</dbReference>
<evidence type="ECO:0000256" key="16">
    <source>
        <dbReference type="ARBA" id="ARBA00022826"/>
    </source>
</evidence>
<sequence>MSANCSSGLLLLFFFLFYLCYLLLGALIFSAIEKPEEIRLKAELRALKAQFLNQSCISSASLESFLEQVLEANKYGVSILKNATVNTNWDFASSLFFAGTLVTTVGYGHTTPLSDSGKAFSIFFALLGVPFTMLILTASVQRLMYFFTYIPIGRCQQRSGWQHKAASKVHFIVVALISVICFFVIPAAIFSSIEQTWSYLDSFYFCFISLCTIGLGDFVPGEQYGQKLRPLYKISVVGLMVMLFVLRTFHKAADLHGLTGLFHLPQCEEEDQEPIIKESAGTEDKTARDRDRLAQSQPSYDSIGR</sequence>
<evidence type="ECO:0000256" key="40">
    <source>
        <dbReference type="SAM" id="Phobius"/>
    </source>
</evidence>
<keyword evidence="24" id="KW-0325">Glycoprotein</keyword>
<gene>
    <name evidence="42" type="primary">Kcnk6</name>
    <name evidence="42" type="ORF">GTO96_0004040</name>
</gene>
<keyword evidence="18" id="KW-0630">Potassium</keyword>
<feature type="transmembrane region" description="Helical" evidence="40">
    <location>
        <begin position="91"/>
        <end position="110"/>
    </location>
</feature>
<comment type="catalytic activity">
    <reaction evidence="28">
        <text>chloride(in) = chloride(out)</text>
        <dbReference type="Rhea" id="RHEA:29823"/>
        <dbReference type="ChEBI" id="CHEBI:17996"/>
    </reaction>
</comment>
<dbReference type="GO" id="GO:0043204">
    <property type="term" value="C:perikaryon"/>
    <property type="evidence" value="ECO:0007669"/>
    <property type="project" value="UniProtKB-SubCell"/>
</dbReference>
<comment type="catalytic activity">
    <reaction evidence="31">
        <text>Na(+)(in) = Na(+)(out)</text>
        <dbReference type="Rhea" id="RHEA:34963"/>
        <dbReference type="ChEBI" id="CHEBI:29101"/>
    </reaction>
</comment>
<evidence type="ECO:0000256" key="1">
    <source>
        <dbReference type="ARBA" id="ARBA00000309"/>
    </source>
</evidence>